<protein>
    <submittedName>
        <fullName evidence="1">Uncharacterized protein</fullName>
    </submittedName>
</protein>
<dbReference type="OrthoDB" id="2306919at2759"/>
<dbReference type="Proteomes" id="UP000681722">
    <property type="component" value="Unassembled WGS sequence"/>
</dbReference>
<evidence type="ECO:0000313" key="5">
    <source>
        <dbReference type="Proteomes" id="UP000663829"/>
    </source>
</evidence>
<dbReference type="Proteomes" id="UP000682733">
    <property type="component" value="Unassembled WGS sequence"/>
</dbReference>
<accession>A0A813NQX8</accession>
<comment type="caution">
    <text evidence="1">The sequence shown here is derived from an EMBL/GenBank/DDBJ whole genome shotgun (WGS) entry which is preliminary data.</text>
</comment>
<dbReference type="EMBL" id="CAJOBC010000019">
    <property type="protein sequence ID" value="CAF3519602.1"/>
    <property type="molecule type" value="Genomic_DNA"/>
</dbReference>
<evidence type="ECO:0000313" key="1">
    <source>
        <dbReference type="EMBL" id="CAF0741298.1"/>
    </source>
</evidence>
<dbReference type="EMBL" id="CAJNOK010002880">
    <property type="protein sequence ID" value="CAF0878704.1"/>
    <property type="molecule type" value="Genomic_DNA"/>
</dbReference>
<name>A0A813NQX8_9BILA</name>
<evidence type="ECO:0000313" key="4">
    <source>
        <dbReference type="EMBL" id="CAF3662704.1"/>
    </source>
</evidence>
<sequence>MFSVHFIMSTFEELTKVLLNRTPLPALVAPHPSNRSQRVISTPWNPKITEQLQQLQNSSSPPPLVALAALHLLNDDIGSCHDIVEKREGEGICDYLHAILHRREGDYWNSKYWCRRVKGKEFESIYGEDKYRRFGNSTASGLEEARKRAQAYVDRCEAVTKSGIKDEEEELKSLQYDEMKKVFEFARGNFSA</sequence>
<dbReference type="AlphaFoldDB" id="A0A813NQX8"/>
<keyword evidence="5" id="KW-1185">Reference proteome</keyword>
<organism evidence="1 5">
    <name type="scientific">Didymodactylos carnosus</name>
    <dbReference type="NCBI Taxonomy" id="1234261"/>
    <lineage>
        <taxon>Eukaryota</taxon>
        <taxon>Metazoa</taxon>
        <taxon>Spiralia</taxon>
        <taxon>Gnathifera</taxon>
        <taxon>Rotifera</taxon>
        <taxon>Eurotatoria</taxon>
        <taxon>Bdelloidea</taxon>
        <taxon>Philodinida</taxon>
        <taxon>Philodinidae</taxon>
        <taxon>Didymodactylos</taxon>
    </lineage>
</organism>
<reference evidence="1" key="1">
    <citation type="submission" date="2021-02" db="EMBL/GenBank/DDBJ databases">
        <authorList>
            <person name="Nowell W R."/>
        </authorList>
    </citation>
    <scope>NUCLEOTIDE SEQUENCE</scope>
</reference>
<dbReference type="EMBL" id="CAJNOQ010000019">
    <property type="protein sequence ID" value="CAF0741298.1"/>
    <property type="molecule type" value="Genomic_DNA"/>
</dbReference>
<evidence type="ECO:0000313" key="2">
    <source>
        <dbReference type="EMBL" id="CAF0878704.1"/>
    </source>
</evidence>
<proteinExistence type="predicted"/>
<dbReference type="Proteomes" id="UP000677228">
    <property type="component" value="Unassembled WGS sequence"/>
</dbReference>
<dbReference type="Proteomes" id="UP000663829">
    <property type="component" value="Unassembled WGS sequence"/>
</dbReference>
<dbReference type="EMBL" id="CAJOBA010002881">
    <property type="protein sequence ID" value="CAF3662704.1"/>
    <property type="molecule type" value="Genomic_DNA"/>
</dbReference>
<gene>
    <name evidence="1" type="ORF">GPM918_LOCUS282</name>
    <name evidence="2" type="ORF">OVA965_LOCUS8506</name>
    <name evidence="3" type="ORF">SRO942_LOCUS283</name>
    <name evidence="4" type="ORF">TMI583_LOCUS8502</name>
</gene>
<evidence type="ECO:0000313" key="3">
    <source>
        <dbReference type="EMBL" id="CAF3519602.1"/>
    </source>
</evidence>